<dbReference type="FunFam" id="3.40.50.720:FF:000084">
    <property type="entry name" value="Short-chain dehydrogenase reductase"/>
    <property type="match status" value="1"/>
</dbReference>
<dbReference type="Gene3D" id="3.40.50.720">
    <property type="entry name" value="NAD(P)-binding Rossmann-like Domain"/>
    <property type="match status" value="1"/>
</dbReference>
<dbReference type="InterPro" id="IPR036291">
    <property type="entry name" value="NAD(P)-bd_dom_sf"/>
</dbReference>
<accession>A0A7X8TI89</accession>
<feature type="domain" description="Ketoreductase" evidence="3">
    <location>
        <begin position="5"/>
        <end position="182"/>
    </location>
</feature>
<dbReference type="PANTHER" id="PTHR43639:SF1">
    <property type="entry name" value="SHORT-CHAIN DEHYDROGENASE_REDUCTASE FAMILY PROTEIN"/>
    <property type="match status" value="1"/>
</dbReference>
<protein>
    <submittedName>
        <fullName evidence="4">SDR family oxidoreductase</fullName>
    </submittedName>
</protein>
<comment type="similarity">
    <text evidence="1">Belongs to the short-chain dehydrogenases/reductases (SDR) family.</text>
</comment>
<dbReference type="PROSITE" id="PS00061">
    <property type="entry name" value="ADH_SHORT"/>
    <property type="match status" value="1"/>
</dbReference>
<keyword evidence="5" id="KW-1185">Reference proteome</keyword>
<dbReference type="PANTHER" id="PTHR43639">
    <property type="entry name" value="OXIDOREDUCTASE, SHORT-CHAIN DEHYDROGENASE/REDUCTASE FAMILY (AFU_ORTHOLOGUE AFUA_5G02870)"/>
    <property type="match status" value="1"/>
</dbReference>
<gene>
    <name evidence="4" type="ORF">HGQ17_04340</name>
</gene>
<evidence type="ECO:0000256" key="1">
    <source>
        <dbReference type="ARBA" id="ARBA00006484"/>
    </source>
</evidence>
<dbReference type="AlphaFoldDB" id="A0A7X8TI89"/>
<dbReference type="PRINTS" id="PR00080">
    <property type="entry name" value="SDRFAMILY"/>
</dbReference>
<evidence type="ECO:0000256" key="2">
    <source>
        <dbReference type="ARBA" id="ARBA00023002"/>
    </source>
</evidence>
<evidence type="ECO:0000259" key="3">
    <source>
        <dbReference type="SMART" id="SM00822"/>
    </source>
</evidence>
<evidence type="ECO:0000313" key="4">
    <source>
        <dbReference type="EMBL" id="NLS09246.1"/>
    </source>
</evidence>
<dbReference type="SUPFAM" id="SSF51735">
    <property type="entry name" value="NAD(P)-binding Rossmann-fold domains"/>
    <property type="match status" value="1"/>
</dbReference>
<proteinExistence type="inferred from homology"/>
<sequence>MSGDPVAIITGATGGIGQELSRTLSARGYRLVLHGYQTTEIGRALAAELGNSVYVDSDISDPQGATEIAEQAVENFGRIDVVINNAGLGIPRDHRDLQALEPEFFNQILGVNLAGPWHLIRASATELKKARGAVINMSSVAATTVSGSSIPYAVSKAGLEHLTRMLAVAMGPEVRVNAVAPGLVETERTKDWHEIRAAVQETTPLRRSGTPSDVTQACLNLLEHDFITGAILPVDGGQRLV</sequence>
<dbReference type="Proteomes" id="UP000523139">
    <property type="component" value="Unassembled WGS sequence"/>
</dbReference>
<organism evidence="4 5">
    <name type="scientific">Nesterenkonia sedimenti</name>
    <dbReference type="NCBI Taxonomy" id="1463632"/>
    <lineage>
        <taxon>Bacteria</taxon>
        <taxon>Bacillati</taxon>
        <taxon>Actinomycetota</taxon>
        <taxon>Actinomycetes</taxon>
        <taxon>Micrococcales</taxon>
        <taxon>Micrococcaceae</taxon>
        <taxon>Nesterenkonia</taxon>
    </lineage>
</organism>
<comment type="caution">
    <text evidence="4">The sequence shown here is derived from an EMBL/GenBank/DDBJ whole genome shotgun (WGS) entry which is preliminary data.</text>
</comment>
<evidence type="ECO:0000313" key="5">
    <source>
        <dbReference type="Proteomes" id="UP000523139"/>
    </source>
</evidence>
<dbReference type="InterPro" id="IPR002347">
    <property type="entry name" value="SDR_fam"/>
</dbReference>
<dbReference type="CDD" id="cd05233">
    <property type="entry name" value="SDR_c"/>
    <property type="match status" value="1"/>
</dbReference>
<dbReference type="PRINTS" id="PR00081">
    <property type="entry name" value="GDHRDH"/>
</dbReference>
<dbReference type="Pfam" id="PF13561">
    <property type="entry name" value="adh_short_C2"/>
    <property type="match status" value="1"/>
</dbReference>
<reference evidence="4 5" key="1">
    <citation type="submission" date="2020-04" db="EMBL/GenBank/DDBJ databases">
        <title>Nesterenkonia sp. nov., isolated from marine sediment.</title>
        <authorList>
            <person name="Zhang G."/>
        </authorList>
    </citation>
    <scope>NUCLEOTIDE SEQUENCE [LARGE SCALE GENOMIC DNA]</scope>
    <source>
        <strain evidence="4 5">MY13</strain>
    </source>
</reference>
<dbReference type="InterPro" id="IPR020904">
    <property type="entry name" value="Sc_DH/Rdtase_CS"/>
</dbReference>
<name>A0A7X8TI89_9MICC</name>
<keyword evidence="2" id="KW-0560">Oxidoreductase</keyword>
<dbReference type="RefSeq" id="WP_168886727.1">
    <property type="nucleotide sequence ID" value="NZ_JABAHY010000002.1"/>
</dbReference>
<dbReference type="InterPro" id="IPR057326">
    <property type="entry name" value="KR_dom"/>
</dbReference>
<dbReference type="GO" id="GO:0016491">
    <property type="term" value="F:oxidoreductase activity"/>
    <property type="evidence" value="ECO:0007669"/>
    <property type="project" value="UniProtKB-KW"/>
</dbReference>
<dbReference type="SMART" id="SM00822">
    <property type="entry name" value="PKS_KR"/>
    <property type="match status" value="1"/>
</dbReference>
<dbReference type="EMBL" id="JABAHY010000002">
    <property type="protein sequence ID" value="NLS09246.1"/>
    <property type="molecule type" value="Genomic_DNA"/>
</dbReference>